<dbReference type="InParanoid" id="A9UQD9"/>
<evidence type="ECO:0000256" key="2">
    <source>
        <dbReference type="ARBA" id="ARBA00004777"/>
    </source>
</evidence>
<evidence type="ECO:0000256" key="6">
    <source>
        <dbReference type="PIRSR" id="PIRSR000412-50"/>
    </source>
</evidence>
<dbReference type="GO" id="GO:0035999">
    <property type="term" value="P:tetrahydrofolate interconversion"/>
    <property type="evidence" value="ECO:0007669"/>
    <property type="project" value="UniProtKB-UniPathway"/>
</dbReference>
<dbReference type="CDD" id="cd00378">
    <property type="entry name" value="SHMT"/>
    <property type="match status" value="1"/>
</dbReference>
<sequence length="416" mass="45614">MAPRAPAALLVGRQQARTFFAYQKTSPAVTSLVEQAVRDETRRQRDELVLIPSESICYPECEKVLASPFGNIYAEGQPDLRLSRSDRVELLAKHYVANTFARLEGGISADRIHANVQALSGSPANLAIYAGLLRPGDRLLTLHLSHGGHLSHGSPFNVSGKLYATTQYQIDPNSRKLDYDAIARLAQEKRPAMIVGGASAYPFDWDWARLREIADDVGALLHADVCHLAGLIIGGQLQNPLPYADTVMFTTHKTLMGPRGAVIVTKDKDMARRIDNAVFPGMQGGPHMNSIAGIARMFELIDHHYDDYKELQRLVVHNSKVFADALVSQGFSLEYGGTENHMVLIDLKKYRVADGCPLDGETASRLLENVGIIVNKNTLPGDENASDSSGLRVATPWLTQRGVTDAQIHELATIMQ</sequence>
<dbReference type="InterPro" id="IPR015424">
    <property type="entry name" value="PyrdxlP-dep_Trfase"/>
</dbReference>
<organism evidence="8 9">
    <name type="scientific">Monosiga brevicollis</name>
    <name type="common">Choanoflagellate</name>
    <dbReference type="NCBI Taxonomy" id="81824"/>
    <lineage>
        <taxon>Eukaryota</taxon>
        <taxon>Choanoflagellata</taxon>
        <taxon>Craspedida</taxon>
        <taxon>Salpingoecidae</taxon>
        <taxon>Monosiga</taxon>
    </lineage>
</organism>
<name>A9UQD9_MONBE</name>
<gene>
    <name evidence="8" type="ORF">MONBRDRAFT_13528</name>
</gene>
<dbReference type="Proteomes" id="UP000001357">
    <property type="component" value="Unassembled WGS sequence"/>
</dbReference>
<evidence type="ECO:0000256" key="3">
    <source>
        <dbReference type="ARBA" id="ARBA00006376"/>
    </source>
</evidence>
<dbReference type="GO" id="GO:0005737">
    <property type="term" value="C:cytoplasm"/>
    <property type="evidence" value="ECO:0000318"/>
    <property type="project" value="GO_Central"/>
</dbReference>
<dbReference type="GO" id="GO:0019264">
    <property type="term" value="P:glycine biosynthetic process from serine"/>
    <property type="evidence" value="ECO:0000318"/>
    <property type="project" value="GO_Central"/>
</dbReference>
<dbReference type="PANTHER" id="PTHR11680">
    <property type="entry name" value="SERINE HYDROXYMETHYLTRANSFERASE"/>
    <property type="match status" value="1"/>
</dbReference>
<dbReference type="InterPro" id="IPR001085">
    <property type="entry name" value="Ser_HO-MeTrfase"/>
</dbReference>
<dbReference type="GO" id="GO:0046653">
    <property type="term" value="P:tetrahydrofolate metabolic process"/>
    <property type="evidence" value="ECO:0000318"/>
    <property type="project" value="GO_Central"/>
</dbReference>
<evidence type="ECO:0000256" key="4">
    <source>
        <dbReference type="ARBA" id="ARBA00012256"/>
    </source>
</evidence>
<comment type="similarity">
    <text evidence="3">Belongs to the SHMT family.</text>
</comment>
<evidence type="ECO:0000313" key="9">
    <source>
        <dbReference type="Proteomes" id="UP000001357"/>
    </source>
</evidence>
<evidence type="ECO:0000256" key="5">
    <source>
        <dbReference type="ARBA" id="ARBA00022898"/>
    </source>
</evidence>
<dbReference type="InterPro" id="IPR015421">
    <property type="entry name" value="PyrdxlP-dep_Trfase_major"/>
</dbReference>
<dbReference type="NCBIfam" id="NF000586">
    <property type="entry name" value="PRK00011.1"/>
    <property type="match status" value="1"/>
</dbReference>
<dbReference type="InterPro" id="IPR039429">
    <property type="entry name" value="SHMT-like_dom"/>
</dbReference>
<dbReference type="Gene3D" id="3.40.640.10">
    <property type="entry name" value="Type I PLP-dependent aspartate aminotransferase-like (Major domain)"/>
    <property type="match status" value="1"/>
</dbReference>
<dbReference type="STRING" id="81824.A9UQD9"/>
<dbReference type="EMBL" id="CH991543">
    <property type="protein sequence ID" value="EDQ92581.1"/>
    <property type="molecule type" value="Genomic_DNA"/>
</dbReference>
<dbReference type="InterPro" id="IPR049943">
    <property type="entry name" value="Ser_HO-MeTrfase-like"/>
</dbReference>
<feature type="modified residue" description="N6-(pyridoxal phosphate)lysine" evidence="6">
    <location>
        <position position="253"/>
    </location>
</feature>
<dbReference type="eggNOG" id="KOG2467">
    <property type="taxonomic scope" value="Eukaryota"/>
</dbReference>
<protein>
    <recommendedName>
        <fullName evidence="4">glycine hydroxymethyltransferase</fullName>
        <ecNumber evidence="4">2.1.2.1</ecNumber>
    </recommendedName>
</protein>
<dbReference type="PANTHER" id="PTHR11680:SF35">
    <property type="entry name" value="SERINE HYDROXYMETHYLTRANSFERASE 1"/>
    <property type="match status" value="1"/>
</dbReference>
<reference evidence="8 9" key="1">
    <citation type="journal article" date="2008" name="Nature">
        <title>The genome of the choanoflagellate Monosiga brevicollis and the origin of metazoans.</title>
        <authorList>
            <consortium name="JGI Sequencing"/>
            <person name="King N."/>
            <person name="Westbrook M.J."/>
            <person name="Young S.L."/>
            <person name="Kuo A."/>
            <person name="Abedin M."/>
            <person name="Chapman J."/>
            <person name="Fairclough S."/>
            <person name="Hellsten U."/>
            <person name="Isogai Y."/>
            <person name="Letunic I."/>
            <person name="Marr M."/>
            <person name="Pincus D."/>
            <person name="Putnam N."/>
            <person name="Rokas A."/>
            <person name="Wright K.J."/>
            <person name="Zuzow R."/>
            <person name="Dirks W."/>
            <person name="Good M."/>
            <person name="Goodstein D."/>
            <person name="Lemons D."/>
            <person name="Li W."/>
            <person name="Lyons J.B."/>
            <person name="Morris A."/>
            <person name="Nichols S."/>
            <person name="Richter D.J."/>
            <person name="Salamov A."/>
            <person name="Bork P."/>
            <person name="Lim W.A."/>
            <person name="Manning G."/>
            <person name="Miller W.T."/>
            <person name="McGinnis W."/>
            <person name="Shapiro H."/>
            <person name="Tjian R."/>
            <person name="Grigoriev I.V."/>
            <person name="Rokhsar D."/>
        </authorList>
    </citation>
    <scope>NUCLEOTIDE SEQUENCE [LARGE SCALE GENOMIC DNA]</scope>
    <source>
        <strain evidence="9">MX1 / ATCC 50154</strain>
    </source>
</reference>
<keyword evidence="5 6" id="KW-0663">Pyridoxal phosphate</keyword>
<dbReference type="KEGG" id="mbr:MONBRDRAFT_13528"/>
<dbReference type="Pfam" id="PF00464">
    <property type="entry name" value="SHMT"/>
    <property type="match status" value="1"/>
</dbReference>
<comment type="cofactor">
    <cofactor evidence="1 6">
        <name>pyridoxal 5'-phosphate</name>
        <dbReference type="ChEBI" id="CHEBI:597326"/>
    </cofactor>
</comment>
<evidence type="ECO:0000313" key="8">
    <source>
        <dbReference type="EMBL" id="EDQ92581.1"/>
    </source>
</evidence>
<dbReference type="UniPathway" id="UPA00193"/>
<feature type="domain" description="Serine hydroxymethyltransferase-like" evidence="7">
    <location>
        <begin position="33"/>
        <end position="414"/>
    </location>
</feature>
<dbReference type="GO" id="GO:0030170">
    <property type="term" value="F:pyridoxal phosphate binding"/>
    <property type="evidence" value="ECO:0000318"/>
    <property type="project" value="GO_Central"/>
</dbReference>
<dbReference type="GO" id="GO:0004372">
    <property type="term" value="F:glycine hydroxymethyltransferase activity"/>
    <property type="evidence" value="ECO:0000318"/>
    <property type="project" value="GO_Central"/>
</dbReference>
<keyword evidence="9" id="KW-1185">Reference proteome</keyword>
<evidence type="ECO:0000259" key="7">
    <source>
        <dbReference type="Pfam" id="PF00464"/>
    </source>
</evidence>
<dbReference type="GeneID" id="5888027"/>
<dbReference type="SUPFAM" id="SSF53383">
    <property type="entry name" value="PLP-dependent transferases"/>
    <property type="match status" value="1"/>
</dbReference>
<dbReference type="RefSeq" id="XP_001742343.1">
    <property type="nucleotide sequence ID" value="XM_001742291.1"/>
</dbReference>
<dbReference type="AlphaFoldDB" id="A9UQD9"/>
<evidence type="ECO:0000256" key="1">
    <source>
        <dbReference type="ARBA" id="ARBA00001933"/>
    </source>
</evidence>
<dbReference type="InterPro" id="IPR015422">
    <property type="entry name" value="PyrdxlP-dep_Trfase_small"/>
</dbReference>
<comment type="pathway">
    <text evidence="2">One-carbon metabolism; tetrahydrofolate interconversion.</text>
</comment>
<dbReference type="EC" id="2.1.2.1" evidence="4"/>
<dbReference type="Gene3D" id="3.90.1150.10">
    <property type="entry name" value="Aspartate Aminotransferase, domain 1"/>
    <property type="match status" value="1"/>
</dbReference>
<accession>A9UQD9</accession>
<dbReference type="PIRSF" id="PIRSF000412">
    <property type="entry name" value="SHMT"/>
    <property type="match status" value="1"/>
</dbReference>
<proteinExistence type="inferred from homology"/>